<dbReference type="AlphaFoldDB" id="A0A2A5JLP6"/>
<dbReference type="Proteomes" id="UP000228621">
    <property type="component" value="Unassembled WGS sequence"/>
</dbReference>
<dbReference type="OrthoDB" id="6305301at2"/>
<evidence type="ECO:0000313" key="2">
    <source>
        <dbReference type="Proteomes" id="UP000228621"/>
    </source>
</evidence>
<comment type="caution">
    <text evidence="1">The sequence shown here is derived from an EMBL/GenBank/DDBJ whole genome shotgun (WGS) entry which is preliminary data.</text>
</comment>
<protein>
    <recommendedName>
        <fullName evidence="3">DUF1015 family protein</fullName>
    </recommendedName>
</protein>
<accession>A0A2A5JLP6</accession>
<dbReference type="Pfam" id="PF06245">
    <property type="entry name" value="DUF1015"/>
    <property type="match status" value="1"/>
</dbReference>
<name>A0A2A5JLP6_PSEO7</name>
<dbReference type="InterPro" id="IPR008323">
    <property type="entry name" value="UCP033563"/>
</dbReference>
<dbReference type="PANTHER" id="PTHR36454:SF1">
    <property type="entry name" value="DUF1015 DOMAIN-CONTAINING PROTEIN"/>
    <property type="match status" value="1"/>
</dbReference>
<proteinExistence type="predicted"/>
<evidence type="ECO:0008006" key="3">
    <source>
        <dbReference type="Google" id="ProtNLM"/>
    </source>
</evidence>
<dbReference type="PANTHER" id="PTHR36454">
    <property type="entry name" value="LMO2823 PROTEIN"/>
    <property type="match status" value="1"/>
</dbReference>
<keyword evidence="2" id="KW-1185">Reference proteome</keyword>
<organism evidence="1 2">
    <name type="scientific">Pseudoalteromonas piscicida</name>
    <dbReference type="NCBI Taxonomy" id="43662"/>
    <lineage>
        <taxon>Bacteria</taxon>
        <taxon>Pseudomonadati</taxon>
        <taxon>Pseudomonadota</taxon>
        <taxon>Gammaproteobacteria</taxon>
        <taxon>Alteromonadales</taxon>
        <taxon>Pseudoalteromonadaceae</taxon>
        <taxon>Pseudoalteromonas</taxon>
    </lineage>
</organism>
<dbReference type="RefSeq" id="WP_099643432.1">
    <property type="nucleotide sequence ID" value="NZ_NKHF01000087.1"/>
</dbReference>
<sequence>MITITDGPLHLYQVEQGGILVTGILAELDVSTLPEQAILPHESVSVSHAMALKKRVQLEKLLLPPCLLVGKLNLDKVRWQAECVETAQWYSDCGECTHRLYTVENRHVLQEFRQQISMYQQWLIADGHHRMFAASQRHARQSRMMAWLVPQQDAVITSFAVQASYTQAVDVTKFKQHLSDFDICESSKTEADYTIWLGKTALCFVLQHATSDSYLIQTQLRRALQSLPAFEELCSKNNAELSEDANVVTALCRDPQIEDIFAAAKAGKYFPEKSTLFTHKADSQVLYYLNQQAVCA</sequence>
<dbReference type="EMBL" id="NKHF01000087">
    <property type="protein sequence ID" value="PCK30355.1"/>
    <property type="molecule type" value="Genomic_DNA"/>
</dbReference>
<reference evidence="2" key="1">
    <citation type="journal article" date="2019" name="Genome Announc.">
        <title>Draft Genome Sequence of Pseudoalteromonas piscicida Strain 36Y ROTHPW, an Hypersaline Seawater Isolate from the South Coast of Sonora, Mexico.</title>
        <authorList>
            <person name="Sanchez-Diaz R."/>
            <person name="Molina-Garza Z.J."/>
            <person name="Cruz-Suarez L.E."/>
            <person name="Selvin J."/>
            <person name="Kiran G.S."/>
            <person name="Ibarra-Gamez J.C."/>
            <person name="Gomez-Gil B."/>
            <person name="Galaviz-Silva L."/>
        </authorList>
    </citation>
    <scope>NUCLEOTIDE SEQUENCE [LARGE SCALE GENOMIC DNA]</scope>
    <source>
        <strain evidence="2">36Y_RITHPW</strain>
    </source>
</reference>
<gene>
    <name evidence="1" type="ORF">CEX98_18035</name>
</gene>
<evidence type="ECO:0000313" key="1">
    <source>
        <dbReference type="EMBL" id="PCK30355.1"/>
    </source>
</evidence>